<comment type="caution">
    <text evidence="1">The sequence shown here is derived from an EMBL/GenBank/DDBJ whole genome shotgun (WGS) entry which is preliminary data.</text>
</comment>
<evidence type="ECO:0000313" key="1">
    <source>
        <dbReference type="EMBL" id="MBM7572897.1"/>
    </source>
</evidence>
<accession>A0ABS2N448</accession>
<gene>
    <name evidence="1" type="ORF">JOC48_003429</name>
</gene>
<sequence>MAAIIDYSLKQNLIKPAPHFKTKEQVFHFYSVVSVLIELECKSRLICFVFKELLWLPSSTVTKEI</sequence>
<protein>
    <submittedName>
        <fullName evidence="1">Uncharacterized protein</fullName>
    </submittedName>
</protein>
<dbReference type="RefSeq" id="WP_204501565.1">
    <property type="nucleotide sequence ID" value="NZ_JAFBDR010000023.1"/>
</dbReference>
<dbReference type="Proteomes" id="UP001296943">
    <property type="component" value="Unassembled WGS sequence"/>
</dbReference>
<dbReference type="EMBL" id="JAFBDR010000023">
    <property type="protein sequence ID" value="MBM7572897.1"/>
    <property type="molecule type" value="Genomic_DNA"/>
</dbReference>
<reference evidence="1 2" key="1">
    <citation type="submission" date="2021-01" db="EMBL/GenBank/DDBJ databases">
        <title>Genomic Encyclopedia of Type Strains, Phase IV (KMG-IV): sequencing the most valuable type-strain genomes for metagenomic binning, comparative biology and taxonomic classification.</title>
        <authorList>
            <person name="Goeker M."/>
        </authorList>
    </citation>
    <scope>NUCLEOTIDE SEQUENCE [LARGE SCALE GENOMIC DNA]</scope>
    <source>
        <strain evidence="1 2">DSM 23711</strain>
    </source>
</reference>
<organism evidence="1 2">
    <name type="scientific">Aquibacillus albus</name>
    <dbReference type="NCBI Taxonomy" id="1168171"/>
    <lineage>
        <taxon>Bacteria</taxon>
        <taxon>Bacillati</taxon>
        <taxon>Bacillota</taxon>
        <taxon>Bacilli</taxon>
        <taxon>Bacillales</taxon>
        <taxon>Bacillaceae</taxon>
        <taxon>Aquibacillus</taxon>
    </lineage>
</organism>
<name>A0ABS2N448_9BACI</name>
<proteinExistence type="predicted"/>
<evidence type="ECO:0000313" key="2">
    <source>
        <dbReference type="Proteomes" id="UP001296943"/>
    </source>
</evidence>
<keyword evidence="2" id="KW-1185">Reference proteome</keyword>